<comment type="caution">
    <text evidence="1">The sequence shown here is derived from an EMBL/GenBank/DDBJ whole genome shotgun (WGS) entry which is preliminary data.</text>
</comment>
<organism evidence="1 2">
    <name type="scientific">Rousettus aegyptiacus</name>
    <name type="common">Egyptian fruit bat</name>
    <name type="synonym">Pteropus aegyptiacus</name>
    <dbReference type="NCBI Taxonomy" id="9407"/>
    <lineage>
        <taxon>Eukaryota</taxon>
        <taxon>Metazoa</taxon>
        <taxon>Chordata</taxon>
        <taxon>Craniata</taxon>
        <taxon>Vertebrata</taxon>
        <taxon>Euteleostomi</taxon>
        <taxon>Mammalia</taxon>
        <taxon>Eutheria</taxon>
        <taxon>Laurasiatheria</taxon>
        <taxon>Chiroptera</taxon>
        <taxon>Yinpterochiroptera</taxon>
        <taxon>Pteropodoidea</taxon>
        <taxon>Pteropodidae</taxon>
        <taxon>Rousettinae</taxon>
        <taxon>Rousettus</taxon>
    </lineage>
</organism>
<evidence type="ECO:0000313" key="2">
    <source>
        <dbReference type="Proteomes" id="UP000593571"/>
    </source>
</evidence>
<name>A0A7J8GBP7_ROUAE</name>
<proteinExistence type="predicted"/>
<reference evidence="1 2" key="1">
    <citation type="journal article" date="2020" name="Nature">
        <title>Six reference-quality genomes reveal evolution of bat adaptations.</title>
        <authorList>
            <person name="Jebb D."/>
            <person name="Huang Z."/>
            <person name="Pippel M."/>
            <person name="Hughes G.M."/>
            <person name="Lavrichenko K."/>
            <person name="Devanna P."/>
            <person name="Winkler S."/>
            <person name="Jermiin L.S."/>
            <person name="Skirmuntt E.C."/>
            <person name="Katzourakis A."/>
            <person name="Burkitt-Gray L."/>
            <person name="Ray D.A."/>
            <person name="Sullivan K.A.M."/>
            <person name="Roscito J.G."/>
            <person name="Kirilenko B.M."/>
            <person name="Davalos L.M."/>
            <person name="Corthals A.P."/>
            <person name="Power M.L."/>
            <person name="Jones G."/>
            <person name="Ransome R.D."/>
            <person name="Dechmann D.K.N."/>
            <person name="Locatelli A.G."/>
            <person name="Puechmaille S.J."/>
            <person name="Fedrigo O."/>
            <person name="Jarvis E.D."/>
            <person name="Hiller M."/>
            <person name="Vernes S.C."/>
            <person name="Myers E.W."/>
            <person name="Teeling E.C."/>
        </authorList>
    </citation>
    <scope>NUCLEOTIDE SEQUENCE [LARGE SCALE GENOMIC DNA]</scope>
    <source>
        <strain evidence="1">MRouAeg1</strain>
        <tissue evidence="1">Muscle</tissue>
    </source>
</reference>
<sequence>MPGGASNSKRVCEGVSFMGTNSKQLLKKVLIKLHFHTPEKGASIIFSFSKNRKEKINWEEQEMIAVINNKMTFECKISTFSKSYHMSSAHHLIISSCMSSSIEMSGEPLLIQRWEKALMMKTSRNH</sequence>
<dbReference type="EMBL" id="JACASE010000006">
    <property type="protein sequence ID" value="KAF6457075.1"/>
    <property type="molecule type" value="Genomic_DNA"/>
</dbReference>
<protein>
    <submittedName>
        <fullName evidence="1">Uncharacterized protein</fullName>
    </submittedName>
</protein>
<evidence type="ECO:0000313" key="1">
    <source>
        <dbReference type="EMBL" id="KAF6457075.1"/>
    </source>
</evidence>
<keyword evidence="2" id="KW-1185">Reference proteome</keyword>
<gene>
    <name evidence="1" type="ORF">HJG63_011647</name>
</gene>
<dbReference type="Proteomes" id="UP000593571">
    <property type="component" value="Unassembled WGS sequence"/>
</dbReference>
<accession>A0A7J8GBP7</accession>
<dbReference type="AlphaFoldDB" id="A0A7J8GBP7"/>